<reference evidence="1" key="1">
    <citation type="journal article" date="2020" name="Nature">
        <title>Giant virus diversity and host interactions through global metagenomics.</title>
        <authorList>
            <person name="Schulz F."/>
            <person name="Roux S."/>
            <person name="Paez-Espino D."/>
            <person name="Jungbluth S."/>
            <person name="Walsh D.A."/>
            <person name="Denef V.J."/>
            <person name="McMahon K.D."/>
            <person name="Konstantinidis K.T."/>
            <person name="Eloe-Fadrosh E.A."/>
            <person name="Kyrpides N.C."/>
            <person name="Woyke T."/>
        </authorList>
    </citation>
    <scope>NUCLEOTIDE SEQUENCE</scope>
    <source>
        <strain evidence="1">GVMAG-S-1064190-84</strain>
    </source>
</reference>
<organism evidence="1">
    <name type="scientific">viral metagenome</name>
    <dbReference type="NCBI Taxonomy" id="1070528"/>
    <lineage>
        <taxon>unclassified sequences</taxon>
        <taxon>metagenomes</taxon>
        <taxon>organismal metagenomes</taxon>
    </lineage>
</organism>
<dbReference type="Pfam" id="PF12775">
    <property type="entry name" value="AAA_7"/>
    <property type="match status" value="1"/>
</dbReference>
<evidence type="ECO:0000313" key="1">
    <source>
        <dbReference type="EMBL" id="QHU08959.1"/>
    </source>
</evidence>
<proteinExistence type="predicted"/>
<protein>
    <submittedName>
        <fullName evidence="1">Uncharacterized protein</fullName>
    </submittedName>
</protein>
<dbReference type="Gene3D" id="3.40.50.300">
    <property type="entry name" value="P-loop containing nucleotide triphosphate hydrolases"/>
    <property type="match status" value="1"/>
</dbReference>
<accession>A0A6C0JTS7</accession>
<name>A0A6C0JTS7_9ZZZZ</name>
<dbReference type="SUPFAM" id="SSF52540">
    <property type="entry name" value="P-loop containing nucleoside triphosphate hydrolases"/>
    <property type="match status" value="1"/>
</dbReference>
<dbReference type="EMBL" id="MN740700">
    <property type="protein sequence ID" value="QHU08959.1"/>
    <property type="molecule type" value="Genomic_DNA"/>
</dbReference>
<sequence length="361" mass="42046">MDRFIKITSEKKISEKPLNEKYRSRLYELVCQKKNVFVSGPPGVGKTTVVKDVLQNFKHFEMCCENIRFKDFLDNNETHIFIDDYDYEINLYKKMVDDISNGIKKHDGAFIVICEKYYMYPNFENIVIEKPTVSELLSLIPVGTEYMYAQAANDANGNIHNFLMYKDFPDTKDIFLSTKDYIIQLLCEIKYESSIKDTLQEHGSFWDMVHENYIFSDGTNLAKVINGLSLADAYDTRIYDGDWGSMKFFVNEVVRNTRLYLGKPLKPEDIKAGSCWSKNGNYKMRHHRLQNIIKKGPTNMNRECIYLLQKYAKVGDINKLLTYNVDATDFDIINHLCVGNKLKPRDVNNIKKELKNVINRG</sequence>
<dbReference type="AlphaFoldDB" id="A0A6C0JTS7"/>
<dbReference type="InterPro" id="IPR027417">
    <property type="entry name" value="P-loop_NTPase"/>
</dbReference>